<dbReference type="WBParaSite" id="nRc.2.0.1.t17437-RA">
    <property type="protein sequence ID" value="nRc.2.0.1.t17437-RA"/>
    <property type="gene ID" value="nRc.2.0.1.g17437"/>
</dbReference>
<protein>
    <submittedName>
        <fullName evidence="2">Uncharacterized protein</fullName>
    </submittedName>
</protein>
<name>A0A915IUE4_ROMCU</name>
<evidence type="ECO:0000313" key="2">
    <source>
        <dbReference type="WBParaSite" id="nRc.2.0.1.t17437-RA"/>
    </source>
</evidence>
<sequence length="79" mass="8958">MNVFKNGEKTIGPLCQSAQMSLHRENTGFEGCFLSLFFNAKTYSNNTFQKFRTIEKLVKLKKIGGGERAATPPHIFNHH</sequence>
<proteinExistence type="predicted"/>
<keyword evidence="1" id="KW-1185">Reference proteome</keyword>
<dbReference type="AlphaFoldDB" id="A0A915IUE4"/>
<organism evidence="1 2">
    <name type="scientific">Romanomermis culicivorax</name>
    <name type="common">Nematode worm</name>
    <dbReference type="NCBI Taxonomy" id="13658"/>
    <lineage>
        <taxon>Eukaryota</taxon>
        <taxon>Metazoa</taxon>
        <taxon>Ecdysozoa</taxon>
        <taxon>Nematoda</taxon>
        <taxon>Enoplea</taxon>
        <taxon>Dorylaimia</taxon>
        <taxon>Mermithida</taxon>
        <taxon>Mermithoidea</taxon>
        <taxon>Mermithidae</taxon>
        <taxon>Romanomermis</taxon>
    </lineage>
</organism>
<dbReference type="Proteomes" id="UP000887565">
    <property type="component" value="Unplaced"/>
</dbReference>
<accession>A0A915IUE4</accession>
<evidence type="ECO:0000313" key="1">
    <source>
        <dbReference type="Proteomes" id="UP000887565"/>
    </source>
</evidence>
<reference evidence="2" key="1">
    <citation type="submission" date="2022-11" db="UniProtKB">
        <authorList>
            <consortium name="WormBaseParasite"/>
        </authorList>
    </citation>
    <scope>IDENTIFICATION</scope>
</reference>